<evidence type="ECO:0000313" key="3">
    <source>
        <dbReference type="Proteomes" id="UP000647424"/>
    </source>
</evidence>
<dbReference type="RefSeq" id="WP_191817815.1">
    <property type="nucleotide sequence ID" value="NZ_JACYFT010000001.1"/>
</dbReference>
<evidence type="ECO:0000256" key="1">
    <source>
        <dbReference type="SAM" id="Phobius"/>
    </source>
</evidence>
<dbReference type="Proteomes" id="UP000647424">
    <property type="component" value="Unassembled WGS sequence"/>
</dbReference>
<dbReference type="AlphaFoldDB" id="A0A927IKY2"/>
<name>A0A927IKY2_9BURK</name>
<organism evidence="2 3">
    <name type="scientific">Limnohabitans radicicola</name>
    <dbReference type="NCBI Taxonomy" id="2771427"/>
    <lineage>
        <taxon>Bacteria</taxon>
        <taxon>Pseudomonadati</taxon>
        <taxon>Pseudomonadota</taxon>
        <taxon>Betaproteobacteria</taxon>
        <taxon>Burkholderiales</taxon>
        <taxon>Comamonadaceae</taxon>
        <taxon>Limnohabitans</taxon>
    </lineage>
</organism>
<keyword evidence="3" id="KW-1185">Reference proteome</keyword>
<keyword evidence="1" id="KW-0472">Membrane</keyword>
<comment type="caution">
    <text evidence="2">The sequence shown here is derived from an EMBL/GenBank/DDBJ whole genome shotgun (WGS) entry which is preliminary data.</text>
</comment>
<evidence type="ECO:0000313" key="2">
    <source>
        <dbReference type="EMBL" id="MBD8049342.1"/>
    </source>
</evidence>
<evidence type="ECO:0008006" key="4">
    <source>
        <dbReference type="Google" id="ProtNLM"/>
    </source>
</evidence>
<feature type="transmembrane region" description="Helical" evidence="1">
    <location>
        <begin position="41"/>
        <end position="65"/>
    </location>
</feature>
<reference evidence="2" key="1">
    <citation type="submission" date="2020-09" db="EMBL/GenBank/DDBJ databases">
        <title>Genome seq and assembly of Limnohabitants sp.</title>
        <authorList>
            <person name="Chhetri G."/>
        </authorList>
    </citation>
    <scope>NUCLEOTIDE SEQUENCE</scope>
    <source>
        <strain evidence="2">JUR4</strain>
    </source>
</reference>
<protein>
    <recommendedName>
        <fullName evidence="4">Phage holin family protein</fullName>
    </recommendedName>
</protein>
<proteinExistence type="predicted"/>
<sequence length="126" mass="14211">MLQILFKLLLRPELISMHVQGYADLISEESSLLLRYVRNQALLCAIGVGSLVLAVLWGGVALLLWSALPAVDPHLAWVLWAFPLAWAVVAVGCWLIYRVFDRSVFFPRTREQIQLDVLALKQARKA</sequence>
<dbReference type="EMBL" id="JACYFT010000001">
    <property type="protein sequence ID" value="MBD8049342.1"/>
    <property type="molecule type" value="Genomic_DNA"/>
</dbReference>
<feature type="transmembrane region" description="Helical" evidence="1">
    <location>
        <begin position="77"/>
        <end position="100"/>
    </location>
</feature>
<keyword evidence="1" id="KW-1133">Transmembrane helix</keyword>
<accession>A0A927IKY2</accession>
<keyword evidence="1" id="KW-0812">Transmembrane</keyword>
<gene>
    <name evidence="2" type="ORF">IC609_02215</name>
</gene>